<feature type="region of interest" description="Disordered" evidence="1">
    <location>
        <begin position="503"/>
        <end position="534"/>
    </location>
</feature>
<evidence type="ECO:0000313" key="3">
    <source>
        <dbReference type="Proteomes" id="UP000037136"/>
    </source>
</evidence>
<proteinExistence type="predicted"/>
<comment type="caution">
    <text evidence="2">The sequence shown here is derived from an EMBL/GenBank/DDBJ whole genome shotgun (WGS) entry which is preliminary data.</text>
</comment>
<evidence type="ECO:0000313" key="2">
    <source>
        <dbReference type="EMBL" id="PFH61503.1"/>
    </source>
</evidence>
<dbReference type="EMBL" id="LAZP02000068">
    <property type="protein sequence ID" value="PFH61503.1"/>
    <property type="molecule type" value="Genomic_DNA"/>
</dbReference>
<dbReference type="OrthoDB" id="5336565at2759"/>
<name>A0A2A9PKT9_OPHUN</name>
<feature type="region of interest" description="Disordered" evidence="1">
    <location>
        <begin position="105"/>
        <end position="133"/>
    </location>
</feature>
<evidence type="ECO:0000256" key="1">
    <source>
        <dbReference type="SAM" id="MobiDB-lite"/>
    </source>
</evidence>
<feature type="region of interest" description="Disordered" evidence="1">
    <location>
        <begin position="49"/>
        <end position="70"/>
    </location>
</feature>
<dbReference type="Proteomes" id="UP000037136">
    <property type="component" value="Unassembled WGS sequence"/>
</dbReference>
<feature type="region of interest" description="Disordered" evidence="1">
    <location>
        <begin position="154"/>
        <end position="221"/>
    </location>
</feature>
<feature type="compositionally biased region" description="Basic residues" evidence="1">
    <location>
        <begin position="190"/>
        <end position="200"/>
    </location>
</feature>
<accession>A0A2A9PKT9</accession>
<dbReference type="STRING" id="268505.A0A2A9PKT9"/>
<feature type="compositionally biased region" description="Polar residues" evidence="1">
    <location>
        <begin position="204"/>
        <end position="213"/>
    </location>
</feature>
<protein>
    <submittedName>
        <fullName evidence="2">Uncharacterized protein</fullName>
    </submittedName>
</protein>
<organism evidence="2 3">
    <name type="scientific">Ophiocordyceps unilateralis</name>
    <name type="common">Zombie-ant fungus</name>
    <name type="synonym">Torrubia unilateralis</name>
    <dbReference type="NCBI Taxonomy" id="268505"/>
    <lineage>
        <taxon>Eukaryota</taxon>
        <taxon>Fungi</taxon>
        <taxon>Dikarya</taxon>
        <taxon>Ascomycota</taxon>
        <taxon>Pezizomycotina</taxon>
        <taxon>Sordariomycetes</taxon>
        <taxon>Hypocreomycetidae</taxon>
        <taxon>Hypocreales</taxon>
        <taxon>Ophiocordycipitaceae</taxon>
        <taxon>Ophiocordyceps</taxon>
    </lineage>
</organism>
<dbReference type="AlphaFoldDB" id="A0A2A9PKT9"/>
<gene>
    <name evidence="2" type="ORF">XA68_17160</name>
</gene>
<reference evidence="2 3" key="1">
    <citation type="journal article" date="2015" name="BMC Genomics">
        <title>Gene expression during zombie ant biting behavior reflects the complexity underlying fungal parasitic behavioral manipulation.</title>
        <authorList>
            <person name="de Bekker C."/>
            <person name="Ohm R.A."/>
            <person name="Loreto R.G."/>
            <person name="Sebastian A."/>
            <person name="Albert I."/>
            <person name="Merrow M."/>
            <person name="Brachmann A."/>
            <person name="Hughes D.P."/>
        </authorList>
    </citation>
    <scope>NUCLEOTIDE SEQUENCE [LARGE SCALE GENOMIC DNA]</scope>
    <source>
        <strain evidence="2 3">SC16a</strain>
    </source>
</reference>
<sequence>MLVGRPEPDARIGYDRLARRTCKVDSPSTVSLLIANARMVVLHGSLCSQSARPASRKRKQPTDNVTALSSKKRKLVHPSFLPAQFWDGLSKTFLTRNALRELNRRNSQWQRNRTENSQSPIAPRRSRRLRASRISAESVDQLLRQYSSTCLKGLKRSATHGGPDLSDLRGFPMSSNRDFEKSFTSLSSLGRRKRGPRPPRKSLATPNTTTARSTGPHDRNFHQHLIDHGIYPDRYRYPDGRVPPRPANLEDIRMALRQPRPSLSPSQTSEEKFEDFQQAVADASKESRVIADVIPLIEGYVGDRRCVALQTPFTNLHHLTNGTLVAASPDLCYGARPEQLDRRVREVLSGQVVPSTQADLLVAPNYFIEVKGPDGSAAVAQRRIIHDMALGERGQAALLAVGEPEPVYDQRAHTLGYIYQDGHVRMYAIHMIKPLAAGARPEYVTTLVDSYSLDGNFRSFCEGIRACRNGRDWAKRQRELAIAQANQRAAALDTRLRDESPLLSEGSYDLDTSADESVEFRPDKRAKGRDESRA</sequence>
<feature type="compositionally biased region" description="Basic and acidic residues" evidence="1">
    <location>
        <begin position="518"/>
        <end position="534"/>
    </location>
</feature>
<feature type="compositionally biased region" description="Polar residues" evidence="1">
    <location>
        <begin position="105"/>
        <end position="118"/>
    </location>
</feature>
<reference evidence="2 3" key="2">
    <citation type="journal article" date="2017" name="Sci. Rep.">
        <title>Ant-infecting Ophiocordyceps genomes reveal a high diversity of potential behavioral manipulation genes and a possible major role for enterotoxins.</title>
        <authorList>
            <person name="de Bekker C."/>
            <person name="Ohm R.A."/>
            <person name="Evans H.C."/>
            <person name="Brachmann A."/>
            <person name="Hughes D.P."/>
        </authorList>
    </citation>
    <scope>NUCLEOTIDE SEQUENCE [LARGE SCALE GENOMIC DNA]</scope>
    <source>
        <strain evidence="2 3">SC16a</strain>
    </source>
</reference>
<keyword evidence="3" id="KW-1185">Reference proteome</keyword>